<reference evidence="2 3" key="1">
    <citation type="submission" date="2020-03" db="EMBL/GenBank/DDBJ databases">
        <title>Genomic Encyclopedia of Type Strains, Phase IV (KMG-IV): sequencing the most valuable type-strain genomes for metagenomic binning, comparative biology and taxonomic classification.</title>
        <authorList>
            <person name="Goeker M."/>
        </authorList>
    </citation>
    <scope>NUCLEOTIDE SEQUENCE [LARGE SCALE GENOMIC DNA]</scope>
    <source>
        <strain evidence="2 3">DSM 5718</strain>
    </source>
</reference>
<dbReference type="SUPFAM" id="SSF110069">
    <property type="entry name" value="ApaG-like"/>
    <property type="match status" value="1"/>
</dbReference>
<evidence type="ECO:0000259" key="1">
    <source>
        <dbReference type="PROSITE" id="PS51087"/>
    </source>
</evidence>
<proteinExistence type="predicted"/>
<dbReference type="PROSITE" id="PS51087">
    <property type="entry name" value="APAG"/>
    <property type="match status" value="1"/>
</dbReference>
<dbReference type="PANTHER" id="PTHR47191">
    <property type="entry name" value="OS05G0170800 PROTEIN"/>
    <property type="match status" value="1"/>
</dbReference>
<dbReference type="InterPro" id="IPR007474">
    <property type="entry name" value="ApaG_domain"/>
</dbReference>
<sequence>MVTQVTEGVRVSVLTEYQPDYSSPLHAHYVFVYRIIIENQSPYTIQLMRRHWFVFDSNWMIKEVEGTGVRGKQLIIEPGQKHEYVSGCNLRTDIGKMYGYYLMRRLLDGKEFHVQIPQFTLITPYRLN</sequence>
<dbReference type="InterPro" id="IPR050718">
    <property type="entry name" value="ApaG-like"/>
</dbReference>
<evidence type="ECO:0000313" key="3">
    <source>
        <dbReference type="Proteomes" id="UP000537126"/>
    </source>
</evidence>
<protein>
    <submittedName>
        <fullName evidence="2">ApaG protein</fullName>
    </submittedName>
</protein>
<keyword evidence="3" id="KW-1185">Reference proteome</keyword>
<dbReference type="PANTHER" id="PTHR47191:SF2">
    <property type="entry name" value="OS05G0170800 PROTEIN"/>
    <property type="match status" value="1"/>
</dbReference>
<dbReference type="Gene3D" id="2.60.40.1470">
    <property type="entry name" value="ApaG domain"/>
    <property type="match status" value="1"/>
</dbReference>
<feature type="domain" description="ApaG" evidence="1">
    <location>
        <begin position="3"/>
        <end position="128"/>
    </location>
</feature>
<dbReference type="AlphaFoldDB" id="A0A846MR51"/>
<dbReference type="RefSeq" id="WP_166919165.1">
    <property type="nucleotide sequence ID" value="NZ_JAASRN010000002.1"/>
</dbReference>
<dbReference type="NCBIfam" id="NF003967">
    <property type="entry name" value="PRK05461.1"/>
    <property type="match status" value="1"/>
</dbReference>
<dbReference type="InterPro" id="IPR036767">
    <property type="entry name" value="ApaG_sf"/>
</dbReference>
<organism evidence="2 3">
    <name type="scientific">Thermonema lapsum</name>
    <dbReference type="NCBI Taxonomy" id="28195"/>
    <lineage>
        <taxon>Bacteria</taxon>
        <taxon>Pseudomonadati</taxon>
        <taxon>Bacteroidota</taxon>
        <taxon>Cytophagia</taxon>
        <taxon>Cytophagales</taxon>
        <taxon>Thermonemataceae</taxon>
        <taxon>Thermonema</taxon>
    </lineage>
</organism>
<evidence type="ECO:0000313" key="2">
    <source>
        <dbReference type="EMBL" id="NIK73911.1"/>
    </source>
</evidence>
<dbReference type="Pfam" id="PF04379">
    <property type="entry name" value="DUF525"/>
    <property type="match status" value="1"/>
</dbReference>
<gene>
    <name evidence="2" type="ORF">FHS56_001424</name>
</gene>
<comment type="caution">
    <text evidence="2">The sequence shown here is derived from an EMBL/GenBank/DDBJ whole genome shotgun (WGS) entry which is preliminary data.</text>
</comment>
<dbReference type="EMBL" id="JAASRN010000002">
    <property type="protein sequence ID" value="NIK73911.1"/>
    <property type="molecule type" value="Genomic_DNA"/>
</dbReference>
<accession>A0A846MR51</accession>
<name>A0A846MR51_9BACT</name>
<dbReference type="Proteomes" id="UP000537126">
    <property type="component" value="Unassembled WGS sequence"/>
</dbReference>